<dbReference type="InterPro" id="IPR036291">
    <property type="entry name" value="NAD(P)-bd_dom_sf"/>
</dbReference>
<keyword evidence="5" id="KW-0067">ATP-binding</keyword>
<dbReference type="SUPFAM" id="SSF51735">
    <property type="entry name" value="NAD(P)-binding Rossmann-fold domains"/>
    <property type="match status" value="1"/>
</dbReference>
<name>A0A520KY31_9EURY</name>
<dbReference type="EMBL" id="RXIL01000035">
    <property type="protein sequence ID" value="RZN71929.1"/>
    <property type="molecule type" value="Genomic_DNA"/>
</dbReference>
<dbReference type="AlphaFoldDB" id="A0A520KY31"/>
<dbReference type="GO" id="GO:0043758">
    <property type="term" value="F:acetate-CoA ligase (ADP-forming) activity"/>
    <property type="evidence" value="ECO:0007669"/>
    <property type="project" value="UniProtKB-EC"/>
</dbReference>
<evidence type="ECO:0000256" key="4">
    <source>
        <dbReference type="ARBA" id="ARBA00022741"/>
    </source>
</evidence>
<dbReference type="InterPro" id="IPR032875">
    <property type="entry name" value="Succ_CoA_lig_flav_dom"/>
</dbReference>
<dbReference type="InterPro" id="IPR003781">
    <property type="entry name" value="CoA-bd"/>
</dbReference>
<proteinExistence type="predicted"/>
<dbReference type="Gene3D" id="3.40.50.261">
    <property type="entry name" value="Succinyl-CoA synthetase domains"/>
    <property type="match status" value="2"/>
</dbReference>
<comment type="catalytic activity">
    <reaction evidence="1">
        <text>acetate + ATP + CoA = acetyl-CoA + ADP + phosphate</text>
        <dbReference type="Rhea" id="RHEA:15081"/>
        <dbReference type="ChEBI" id="CHEBI:30089"/>
        <dbReference type="ChEBI" id="CHEBI:30616"/>
        <dbReference type="ChEBI" id="CHEBI:43474"/>
        <dbReference type="ChEBI" id="CHEBI:57287"/>
        <dbReference type="ChEBI" id="CHEBI:57288"/>
        <dbReference type="ChEBI" id="CHEBI:456216"/>
        <dbReference type="EC" id="6.2.1.13"/>
    </reaction>
</comment>
<keyword evidence="4" id="KW-0547">Nucleotide-binding</keyword>
<protein>
    <recommendedName>
        <fullName evidence="2">acetate--CoA ligase (ADP-forming)</fullName>
        <ecNumber evidence="2">6.2.1.13</ecNumber>
    </recommendedName>
</protein>
<evidence type="ECO:0000313" key="7">
    <source>
        <dbReference type="EMBL" id="RZN71929.1"/>
    </source>
</evidence>
<evidence type="ECO:0000256" key="1">
    <source>
        <dbReference type="ARBA" id="ARBA00001619"/>
    </source>
</evidence>
<keyword evidence="3" id="KW-0436">Ligase</keyword>
<sequence>MEDEKVMVGREEKNLKLTDKNNDLSSFFKPESVAIIGSLAQIWFGGLVILNNLLDWGYSGGIYLINPSYDEVQGVRVYPNIKDLPEIIDLAIIMAAAQQVPSIVKDCTEKGVKAIIIVSDGFAERGENGAKLQREVVETARRTGIRILGPNTVGTVNTTTGLVTSPYPIGSKIKRGNIAFAAQTGLISPTGLNYGDLGYKISKICDFGNKCDVDEIDLIEYLADDPETKVIAMEIEGIRDGRRFLDVARRVTKKKPILIFKPGRTKESARALMSHTGSLAGEKKIYESAFKQAGIIQANSLRELLEITKAFSYQPLPKGNRLGIITITGAGGAMATDVAIESGLVLAKLSVGTNEKLSEIHPSLVGNPSDVGQIAGMGIPPYGEVIEAMLNDVNVDCLLCTLQGMIPAEYYLQTLNEIKKPENKPITFWVFGPGSDGIDQIYFELENNGYPAYLDIESAVRALGAMCQYTKIQMMGKDGGRTQ</sequence>
<evidence type="ECO:0000256" key="3">
    <source>
        <dbReference type="ARBA" id="ARBA00022598"/>
    </source>
</evidence>
<evidence type="ECO:0000313" key="8">
    <source>
        <dbReference type="Proteomes" id="UP000320766"/>
    </source>
</evidence>
<comment type="caution">
    <text evidence="7">The sequence shown here is derived from an EMBL/GenBank/DDBJ whole genome shotgun (WGS) entry which is preliminary data.</text>
</comment>
<dbReference type="InterPro" id="IPR016102">
    <property type="entry name" value="Succinyl-CoA_synth-like"/>
</dbReference>
<dbReference type="SMART" id="SM00881">
    <property type="entry name" value="CoA_binding"/>
    <property type="match status" value="1"/>
</dbReference>
<dbReference type="SUPFAM" id="SSF52210">
    <property type="entry name" value="Succinyl-CoA synthetase domains"/>
    <property type="match status" value="2"/>
</dbReference>
<evidence type="ECO:0000256" key="2">
    <source>
        <dbReference type="ARBA" id="ARBA00012957"/>
    </source>
</evidence>
<evidence type="ECO:0000259" key="6">
    <source>
        <dbReference type="SMART" id="SM00881"/>
    </source>
</evidence>
<dbReference type="PANTHER" id="PTHR43334">
    <property type="entry name" value="ACETATE--COA LIGASE [ADP-FORMING]"/>
    <property type="match status" value="1"/>
</dbReference>
<dbReference type="Pfam" id="PF13607">
    <property type="entry name" value="Succ_CoA_lig"/>
    <property type="match status" value="1"/>
</dbReference>
<dbReference type="Proteomes" id="UP000320766">
    <property type="component" value="Unassembled WGS sequence"/>
</dbReference>
<feature type="domain" description="CoA-binding" evidence="6">
    <location>
        <begin position="27"/>
        <end position="122"/>
    </location>
</feature>
<accession>A0A520KY31</accession>
<gene>
    <name evidence="7" type="ORF">EF807_02000</name>
</gene>
<evidence type="ECO:0000256" key="5">
    <source>
        <dbReference type="ARBA" id="ARBA00022840"/>
    </source>
</evidence>
<reference evidence="7 8" key="1">
    <citation type="journal article" date="2019" name="Nat. Microbiol.">
        <title>Wide diversity of methane and short-chain alkane metabolisms in uncultured archaea.</title>
        <authorList>
            <person name="Borrel G."/>
            <person name="Adam P.S."/>
            <person name="McKay L.J."/>
            <person name="Chen L.X."/>
            <person name="Sierra-Garcia I.N."/>
            <person name="Sieber C.M."/>
            <person name="Letourneur Q."/>
            <person name="Ghozlane A."/>
            <person name="Andersen G.L."/>
            <person name="Li W.J."/>
            <person name="Hallam S.J."/>
            <person name="Muyzer G."/>
            <person name="de Oliveira V.M."/>
            <person name="Inskeep W.P."/>
            <person name="Banfield J.F."/>
            <person name="Gribaldo S."/>
        </authorList>
    </citation>
    <scope>NUCLEOTIDE SEQUENCE [LARGE SCALE GENOMIC DNA]</scope>
    <source>
        <strain evidence="7">NM1b</strain>
    </source>
</reference>
<dbReference type="InterPro" id="IPR051538">
    <property type="entry name" value="Acyl-CoA_Synth/Transferase"/>
</dbReference>
<organism evidence="7 8">
    <name type="scientific">Candidatus Methanolliviera hydrocarbonicum</name>
    <dbReference type="NCBI Taxonomy" id="2491085"/>
    <lineage>
        <taxon>Archaea</taxon>
        <taxon>Methanobacteriati</taxon>
        <taxon>Methanobacteriota</taxon>
        <taxon>Candidatus Methanoliparia</taxon>
        <taxon>Candidatus Methanoliparales</taxon>
        <taxon>Candidatus Methanollivieraceae</taxon>
        <taxon>Candidatus Methanolliviera</taxon>
    </lineage>
</organism>
<dbReference type="Gene3D" id="3.40.50.720">
    <property type="entry name" value="NAD(P)-binding Rossmann-like Domain"/>
    <property type="match status" value="1"/>
</dbReference>
<dbReference type="GO" id="GO:0005524">
    <property type="term" value="F:ATP binding"/>
    <property type="evidence" value="ECO:0007669"/>
    <property type="project" value="UniProtKB-KW"/>
</dbReference>
<dbReference type="EC" id="6.2.1.13" evidence="2"/>
<dbReference type="Pfam" id="PF13380">
    <property type="entry name" value="CoA_binding_2"/>
    <property type="match status" value="1"/>
</dbReference>
<dbReference type="PANTHER" id="PTHR43334:SF1">
    <property type="entry name" value="3-HYDROXYPROPIONATE--COA LIGASE [ADP-FORMING]"/>
    <property type="match status" value="1"/>
</dbReference>